<gene>
    <name evidence="2" type="ORF">IDH45_14695</name>
</gene>
<dbReference type="Pfam" id="PF00326">
    <property type="entry name" value="Peptidase_S9"/>
    <property type="match status" value="1"/>
</dbReference>
<dbReference type="InterPro" id="IPR001375">
    <property type="entry name" value="Peptidase_S9_cat"/>
</dbReference>
<protein>
    <submittedName>
        <fullName evidence="2">Prolyl oligopeptidase family serine peptidase</fullName>
    </submittedName>
</protein>
<dbReference type="EMBL" id="JACXJA010000017">
    <property type="protein sequence ID" value="MBD2863239.1"/>
    <property type="molecule type" value="Genomic_DNA"/>
</dbReference>
<evidence type="ECO:0000313" key="2">
    <source>
        <dbReference type="EMBL" id="MBD2863239.1"/>
    </source>
</evidence>
<evidence type="ECO:0000313" key="3">
    <source>
        <dbReference type="Proteomes" id="UP000639396"/>
    </source>
</evidence>
<reference evidence="2" key="1">
    <citation type="submission" date="2020-09" db="EMBL/GenBank/DDBJ databases">
        <title>A novel bacterium of genus Paenibacillus, isolated from South China Sea.</title>
        <authorList>
            <person name="Huang H."/>
            <person name="Mo K."/>
            <person name="Hu Y."/>
        </authorList>
    </citation>
    <scope>NUCLEOTIDE SEQUENCE</scope>
    <source>
        <strain evidence="2">IB182363</strain>
    </source>
</reference>
<dbReference type="GO" id="GO:0008236">
    <property type="term" value="F:serine-type peptidase activity"/>
    <property type="evidence" value="ECO:0007669"/>
    <property type="project" value="InterPro"/>
</dbReference>
<accession>A0A927H188</accession>
<dbReference type="SUPFAM" id="SSF53474">
    <property type="entry name" value="alpha/beta-Hydrolases"/>
    <property type="match status" value="1"/>
</dbReference>
<organism evidence="2 3">
    <name type="scientific">Paenibacillus oceani</name>
    <dbReference type="NCBI Taxonomy" id="2772510"/>
    <lineage>
        <taxon>Bacteria</taxon>
        <taxon>Bacillati</taxon>
        <taxon>Bacillota</taxon>
        <taxon>Bacilli</taxon>
        <taxon>Bacillales</taxon>
        <taxon>Paenibacillaceae</taxon>
        <taxon>Paenibacillus</taxon>
    </lineage>
</organism>
<dbReference type="GO" id="GO:0006508">
    <property type="term" value="P:proteolysis"/>
    <property type="evidence" value="ECO:0007669"/>
    <property type="project" value="InterPro"/>
</dbReference>
<dbReference type="AlphaFoldDB" id="A0A927H188"/>
<dbReference type="Proteomes" id="UP000639396">
    <property type="component" value="Unassembled WGS sequence"/>
</dbReference>
<feature type="domain" description="Peptidase S9 prolyl oligopeptidase catalytic" evidence="1">
    <location>
        <begin position="93"/>
        <end position="241"/>
    </location>
</feature>
<sequence length="351" mass="39110">MPYEQYEDSVRLEKRKQAKQNQTSPYCDFIYYESSRTPGVMLAARIVKPEKPSYILAGTHGWHMSIPAFKPMEEPQQGNHYLRVDVDMRGRAHSEGAPDCNGWELYDVIDAIQYAREHYAEYILDPDIVYFESGSGGGGNAMAIACKFPDYFAAVTALCGISDYALWYDNDEIGEFRDEMDVWIGCAPKDNPMAFRSRSGLDLIGNLTSPVYLAHGETDIRVPADHSRLYAAKAAEIGKDDLITYYELPGVGTRDHWGNATGEMLDKVRSESELNRARHRRPVELPERGRLTVGGYLFTRRFSVVLDSLDKVAVLEYDLAAGKFELTCETGCTYTITAGGETVSGTAAAAS</sequence>
<name>A0A927H188_9BACL</name>
<dbReference type="InterPro" id="IPR029058">
    <property type="entry name" value="AB_hydrolase_fold"/>
</dbReference>
<keyword evidence="3" id="KW-1185">Reference proteome</keyword>
<proteinExistence type="predicted"/>
<comment type="caution">
    <text evidence="2">The sequence shown here is derived from an EMBL/GenBank/DDBJ whole genome shotgun (WGS) entry which is preliminary data.</text>
</comment>
<dbReference type="RefSeq" id="WP_190928843.1">
    <property type="nucleotide sequence ID" value="NZ_JACXJA010000017.1"/>
</dbReference>
<evidence type="ECO:0000259" key="1">
    <source>
        <dbReference type="Pfam" id="PF00326"/>
    </source>
</evidence>
<dbReference type="Gene3D" id="3.40.50.1820">
    <property type="entry name" value="alpha/beta hydrolase"/>
    <property type="match status" value="1"/>
</dbReference>